<dbReference type="RefSeq" id="WP_028021007.1">
    <property type="nucleotide sequence ID" value="NZ_CABLCA010000009.1"/>
</dbReference>
<feature type="DNA-binding region" description="H-T-H motif" evidence="2">
    <location>
        <begin position="27"/>
        <end position="46"/>
    </location>
</feature>
<dbReference type="InterPro" id="IPR039532">
    <property type="entry name" value="TetR_C_Firmicutes"/>
</dbReference>
<evidence type="ECO:0000313" key="4">
    <source>
        <dbReference type="EMBL" id="MDT2536945.1"/>
    </source>
</evidence>
<dbReference type="Gene3D" id="1.10.357.10">
    <property type="entry name" value="Tetracycline Repressor, domain 2"/>
    <property type="match status" value="1"/>
</dbReference>
<evidence type="ECO:0000256" key="2">
    <source>
        <dbReference type="PROSITE-ProRule" id="PRU00335"/>
    </source>
</evidence>
<gene>
    <name evidence="4" type="ORF">P7D78_02310</name>
</gene>
<dbReference type="Pfam" id="PF14278">
    <property type="entry name" value="TetR_C_8"/>
    <property type="match status" value="1"/>
</dbReference>
<dbReference type="AlphaFoldDB" id="A0AAW8SQ30"/>
<dbReference type="PANTHER" id="PTHR43479:SF11">
    <property type="entry name" value="ACREF_ENVCD OPERON REPRESSOR-RELATED"/>
    <property type="match status" value="1"/>
</dbReference>
<dbReference type="InterPro" id="IPR001647">
    <property type="entry name" value="HTH_TetR"/>
</dbReference>
<name>A0AAW8SQ30_9ENTE</name>
<dbReference type="GO" id="GO:0003677">
    <property type="term" value="F:DNA binding"/>
    <property type="evidence" value="ECO:0007669"/>
    <property type="project" value="UniProtKB-UniRule"/>
</dbReference>
<dbReference type="SUPFAM" id="SSF46689">
    <property type="entry name" value="Homeodomain-like"/>
    <property type="match status" value="1"/>
</dbReference>
<protein>
    <submittedName>
        <fullName evidence="4">TetR/AcrR family transcriptional regulator</fullName>
    </submittedName>
</protein>
<sequence length="198" mass="22770">MNDSVIPNLVIDCAVDHLQSTPLDKLSVTAITQSVGISRVTFYNYFKNREDIIDVLVEVLLAQFDEIQKKNLPFLNLVNMADTKEIKKILYPNTLEIMSFFYKNKKKIACLLSKNTTVDFMDILHGTYYNHFLNALPEIFSAKFSEDTITSYALYMTTGVRAITEEWFLSDFNPSPKIVTERILSVLTPSLMELYTRN</sequence>
<evidence type="ECO:0000313" key="5">
    <source>
        <dbReference type="Proteomes" id="UP001249240"/>
    </source>
</evidence>
<evidence type="ECO:0000256" key="1">
    <source>
        <dbReference type="ARBA" id="ARBA00023125"/>
    </source>
</evidence>
<dbReference type="Pfam" id="PF00440">
    <property type="entry name" value="TetR_N"/>
    <property type="match status" value="1"/>
</dbReference>
<proteinExistence type="predicted"/>
<dbReference type="PROSITE" id="PS50977">
    <property type="entry name" value="HTH_TETR_2"/>
    <property type="match status" value="1"/>
</dbReference>
<accession>A0AAW8SQ30</accession>
<dbReference type="InterPro" id="IPR050624">
    <property type="entry name" value="HTH-type_Tx_Regulator"/>
</dbReference>
<evidence type="ECO:0000259" key="3">
    <source>
        <dbReference type="PROSITE" id="PS50977"/>
    </source>
</evidence>
<reference evidence="4" key="1">
    <citation type="submission" date="2023-03" db="EMBL/GenBank/DDBJ databases">
        <authorList>
            <person name="Shen W."/>
            <person name="Cai J."/>
        </authorList>
    </citation>
    <scope>NUCLEOTIDE SEQUENCE</scope>
    <source>
        <strain evidence="4">B646-2</strain>
    </source>
</reference>
<dbReference type="PANTHER" id="PTHR43479">
    <property type="entry name" value="ACREF/ENVCD OPERON REPRESSOR-RELATED"/>
    <property type="match status" value="1"/>
</dbReference>
<dbReference type="EMBL" id="JARPXM010000001">
    <property type="protein sequence ID" value="MDT2536945.1"/>
    <property type="molecule type" value="Genomic_DNA"/>
</dbReference>
<organism evidence="4 5">
    <name type="scientific">Enterococcus raffinosus</name>
    <dbReference type="NCBI Taxonomy" id="71452"/>
    <lineage>
        <taxon>Bacteria</taxon>
        <taxon>Bacillati</taxon>
        <taxon>Bacillota</taxon>
        <taxon>Bacilli</taxon>
        <taxon>Lactobacillales</taxon>
        <taxon>Enterococcaceae</taxon>
        <taxon>Enterococcus</taxon>
    </lineage>
</organism>
<keyword evidence="1 2" id="KW-0238">DNA-binding</keyword>
<dbReference type="Proteomes" id="UP001249240">
    <property type="component" value="Unassembled WGS sequence"/>
</dbReference>
<comment type="caution">
    <text evidence="4">The sequence shown here is derived from an EMBL/GenBank/DDBJ whole genome shotgun (WGS) entry which is preliminary data.</text>
</comment>
<dbReference type="InterPro" id="IPR009057">
    <property type="entry name" value="Homeodomain-like_sf"/>
</dbReference>
<feature type="domain" description="HTH tetR-type" evidence="3">
    <location>
        <begin position="4"/>
        <end position="64"/>
    </location>
</feature>